<dbReference type="InterPro" id="IPR029058">
    <property type="entry name" value="AB_hydrolase_fold"/>
</dbReference>
<feature type="domain" description="Dienelactone hydrolase" evidence="2">
    <location>
        <begin position="162"/>
        <end position="362"/>
    </location>
</feature>
<dbReference type="EMBL" id="LNUW01000037">
    <property type="protein sequence ID" value="KXG84444.1"/>
    <property type="molecule type" value="Genomic_DNA"/>
</dbReference>
<organism evidence="3 4">
    <name type="scientific">Agrobacterium bohemicum</name>
    <dbReference type="NCBI Taxonomy" id="2052828"/>
    <lineage>
        <taxon>Bacteria</taxon>
        <taxon>Pseudomonadati</taxon>
        <taxon>Pseudomonadota</taxon>
        <taxon>Alphaproteobacteria</taxon>
        <taxon>Hyphomicrobiales</taxon>
        <taxon>Rhizobiaceae</taxon>
        <taxon>Rhizobium/Agrobacterium group</taxon>
        <taxon>Agrobacterium</taxon>
    </lineage>
</organism>
<evidence type="ECO:0000256" key="1">
    <source>
        <dbReference type="SAM" id="MobiDB-lite"/>
    </source>
</evidence>
<dbReference type="PANTHER" id="PTHR22946:SF8">
    <property type="entry name" value="ACETYL XYLAN ESTERASE DOMAIN-CONTAINING PROTEIN"/>
    <property type="match status" value="1"/>
</dbReference>
<evidence type="ECO:0000313" key="3">
    <source>
        <dbReference type="EMBL" id="KXG84444.1"/>
    </source>
</evidence>
<dbReference type="InterPro" id="IPR002925">
    <property type="entry name" value="Dienelactn_hydro"/>
</dbReference>
<proteinExistence type="predicted"/>
<dbReference type="Gene3D" id="3.40.50.1820">
    <property type="entry name" value="alpha/beta hydrolase"/>
    <property type="match status" value="1"/>
</dbReference>
<dbReference type="Pfam" id="PF01738">
    <property type="entry name" value="DLH"/>
    <property type="match status" value="1"/>
</dbReference>
<evidence type="ECO:0000313" key="4">
    <source>
        <dbReference type="Proteomes" id="UP000070498"/>
    </source>
</evidence>
<feature type="region of interest" description="Disordered" evidence="1">
    <location>
        <begin position="1"/>
        <end position="20"/>
    </location>
</feature>
<feature type="compositionally biased region" description="Polar residues" evidence="1">
    <location>
        <begin position="8"/>
        <end position="19"/>
    </location>
</feature>
<sequence>MAGEDPTKSPNVAHNQTRGVSEDNLPVFAPALKQQMAFSLGWSERVTNLPRWKEIARAKLWELTLQNPIQTDFASEIIDEVDRGAYVARKVAFNLTNDSRVIALLLMPKGTGPFPAAVMYHDHGSMFDIGKEKLIKSWDDEARLQTSKTWAERFFSGRYPADALARRGYVVLATDVLGWSDRGPLTYDAQQALAANFFNMGSSLAGLMAFEDTRAADFLASLPQVDQQRLAAVGFSMGAFRAWQAVALSDRIKATVAVNWMATAEGLMVTGNNQLRGGSAWHMTHPGLLQYLDYPDVASLAAPNPMLIFAGATDTLFPPASVKDAFEKMRSVWEAWNALDRLETKLWPGGHVFTADQQDYAYDWLNRQFGM</sequence>
<dbReference type="PANTHER" id="PTHR22946">
    <property type="entry name" value="DIENELACTONE HYDROLASE DOMAIN-CONTAINING PROTEIN-RELATED"/>
    <property type="match status" value="1"/>
</dbReference>
<gene>
    <name evidence="3" type="ORF">ATO67_13120</name>
</gene>
<dbReference type="InterPro" id="IPR050261">
    <property type="entry name" value="FrsA_esterase"/>
</dbReference>
<comment type="caution">
    <text evidence="3">The sequence shown here is derived from an EMBL/GenBank/DDBJ whole genome shotgun (WGS) entry which is preliminary data.</text>
</comment>
<name>A0A135NZ69_9HYPH</name>
<keyword evidence="4" id="KW-1185">Reference proteome</keyword>
<protein>
    <submittedName>
        <fullName evidence="3">Hydrolase</fullName>
    </submittedName>
</protein>
<evidence type="ECO:0000259" key="2">
    <source>
        <dbReference type="Pfam" id="PF01738"/>
    </source>
</evidence>
<dbReference type="Proteomes" id="UP000070498">
    <property type="component" value="Unassembled WGS sequence"/>
</dbReference>
<dbReference type="ESTHER" id="9rhiz-a0a135nz69">
    <property type="family name" value="Abhydrolase_7"/>
</dbReference>
<accession>A0A135NZ69</accession>
<dbReference type="GO" id="GO:0016787">
    <property type="term" value="F:hydrolase activity"/>
    <property type="evidence" value="ECO:0007669"/>
    <property type="project" value="UniProtKB-KW"/>
</dbReference>
<keyword evidence="3" id="KW-0378">Hydrolase</keyword>
<reference evidence="3 4" key="1">
    <citation type="submission" date="2015-11" db="EMBL/GenBank/DDBJ databases">
        <title>Draft genome sequence of Agrobacterium sp. R89-1.</title>
        <authorList>
            <person name="Zahradnik J."/>
            <person name="Kyslikova E."/>
            <person name="Palyzova A."/>
            <person name="Kyslik P."/>
        </authorList>
    </citation>
    <scope>NUCLEOTIDE SEQUENCE [LARGE SCALE GENOMIC DNA]</scope>
    <source>
        <strain evidence="3 4">R89-1</strain>
    </source>
</reference>
<dbReference type="SUPFAM" id="SSF53474">
    <property type="entry name" value="alpha/beta-Hydrolases"/>
    <property type="match status" value="1"/>
</dbReference>
<dbReference type="STRING" id="2052828.ATO67_13120"/>
<dbReference type="AlphaFoldDB" id="A0A135NZ69"/>